<feature type="transmembrane region" description="Helical" evidence="1">
    <location>
        <begin position="57"/>
        <end position="76"/>
    </location>
</feature>
<gene>
    <name evidence="2" type="ORF">2761</name>
</gene>
<dbReference type="RefSeq" id="WP_046500091.1">
    <property type="nucleotide sequence ID" value="NZ_CGIH01000053.1"/>
</dbReference>
<dbReference type="STRING" id="690567.2761"/>
<keyword evidence="3" id="KW-1185">Reference proteome</keyword>
<proteinExistence type="predicted"/>
<name>A0A0E3W3X3_9FIRM</name>
<dbReference type="EMBL" id="CGIH01000053">
    <property type="protein sequence ID" value="CFY10894.1"/>
    <property type="molecule type" value="Genomic_DNA"/>
</dbReference>
<evidence type="ECO:0000313" key="2">
    <source>
        <dbReference type="EMBL" id="CFY10894.1"/>
    </source>
</evidence>
<feature type="transmembrane region" description="Helical" evidence="1">
    <location>
        <begin position="121"/>
        <end position="141"/>
    </location>
</feature>
<dbReference type="OrthoDB" id="2087032at2"/>
<keyword evidence="1" id="KW-0812">Transmembrane</keyword>
<dbReference type="Proteomes" id="UP000045545">
    <property type="component" value="Unassembled WGS sequence"/>
</dbReference>
<evidence type="ECO:0000313" key="3">
    <source>
        <dbReference type="Proteomes" id="UP000045545"/>
    </source>
</evidence>
<keyword evidence="1" id="KW-0472">Membrane</keyword>
<feature type="transmembrane region" description="Helical" evidence="1">
    <location>
        <begin position="81"/>
        <end position="101"/>
    </location>
</feature>
<organism evidence="2 3">
    <name type="scientific">Syntrophomonas zehnderi OL-4</name>
    <dbReference type="NCBI Taxonomy" id="690567"/>
    <lineage>
        <taxon>Bacteria</taxon>
        <taxon>Bacillati</taxon>
        <taxon>Bacillota</taxon>
        <taxon>Clostridia</taxon>
        <taxon>Eubacteriales</taxon>
        <taxon>Syntrophomonadaceae</taxon>
        <taxon>Syntrophomonas</taxon>
    </lineage>
</organism>
<feature type="transmembrane region" description="Helical" evidence="1">
    <location>
        <begin position="162"/>
        <end position="181"/>
    </location>
</feature>
<keyword evidence="1" id="KW-1133">Transmembrane helix</keyword>
<reference evidence="2 3" key="1">
    <citation type="submission" date="2015-03" db="EMBL/GenBank/DDBJ databases">
        <authorList>
            <person name="Murphy D."/>
        </authorList>
    </citation>
    <scope>NUCLEOTIDE SEQUENCE [LARGE SCALE GENOMIC DNA]</scope>
    <source>
        <strain evidence="2 3">OL-4</strain>
    </source>
</reference>
<sequence length="194" mass="22378">MFAIPWYTVILESIPQMFLIIKIGFELFNIKIDLGKTIAISTLIAFCTYFIRQAPLFGLHTLVLVLLLALFATFFYKINWWYSLVSSLTGTMIMGLIEKVWLDVIFEITSTSVDDLSAYTWFNMIIFALILIMASLLYVIIKRFHFTIYDLNNNERDASLTVIVIILSSCFLLLSFSHSIVTNPENIAFKTFYC</sequence>
<evidence type="ECO:0000256" key="1">
    <source>
        <dbReference type="SAM" id="Phobius"/>
    </source>
</evidence>
<dbReference type="AlphaFoldDB" id="A0A0E3W3X3"/>
<protein>
    <submittedName>
        <fullName evidence="2">Uncharacterized</fullName>
    </submittedName>
</protein>
<accession>A0A0E3W3X3</accession>